<dbReference type="GO" id="GO:0003899">
    <property type="term" value="F:DNA-directed RNA polymerase activity"/>
    <property type="evidence" value="ECO:0007669"/>
    <property type="project" value="UniProtKB-EC"/>
</dbReference>
<keyword evidence="2" id="KW-0240">DNA-directed RNA polymerase</keyword>
<feature type="non-terminal residue" evidence="8">
    <location>
        <position position="237"/>
    </location>
</feature>
<organism evidence="8">
    <name type="scientific">marine metagenome</name>
    <dbReference type="NCBI Taxonomy" id="408172"/>
    <lineage>
        <taxon>unclassified sequences</taxon>
        <taxon>metagenomes</taxon>
        <taxon>ecological metagenomes</taxon>
    </lineage>
</organism>
<keyword evidence="5" id="KW-0804">Transcription</keyword>
<dbReference type="AlphaFoldDB" id="A0A383DB14"/>
<feature type="non-terminal residue" evidence="8">
    <location>
        <position position="1"/>
    </location>
</feature>
<feature type="domain" description="RNA polymerase Rpb2" evidence="6">
    <location>
        <begin position="168"/>
        <end position="234"/>
    </location>
</feature>
<evidence type="ECO:0000256" key="5">
    <source>
        <dbReference type="ARBA" id="ARBA00023163"/>
    </source>
</evidence>
<protein>
    <recommendedName>
        <fullName evidence="1">DNA-directed RNA polymerase</fullName>
        <ecNumber evidence="1">2.7.7.6</ecNumber>
    </recommendedName>
</protein>
<dbReference type="InterPro" id="IPR037034">
    <property type="entry name" value="RNA_pol_Rpb2_2_sf"/>
</dbReference>
<dbReference type="InterPro" id="IPR015712">
    <property type="entry name" value="DNA-dir_RNA_pol_su2"/>
</dbReference>
<keyword evidence="4" id="KW-0548">Nucleotidyltransferase</keyword>
<dbReference type="PANTHER" id="PTHR20856">
    <property type="entry name" value="DNA-DIRECTED RNA POLYMERASE I SUBUNIT 2"/>
    <property type="match status" value="1"/>
</dbReference>
<dbReference type="Gene3D" id="3.90.1100.10">
    <property type="match status" value="1"/>
</dbReference>
<proteinExistence type="predicted"/>
<dbReference type="GO" id="GO:0032549">
    <property type="term" value="F:ribonucleoside binding"/>
    <property type="evidence" value="ECO:0007669"/>
    <property type="project" value="InterPro"/>
</dbReference>
<dbReference type="Pfam" id="PF04563">
    <property type="entry name" value="RNA_pol_Rpb2_1"/>
    <property type="match status" value="1"/>
</dbReference>
<dbReference type="InterPro" id="IPR007642">
    <property type="entry name" value="RNA_pol_Rpb2_2"/>
</dbReference>
<dbReference type="GO" id="GO:0003677">
    <property type="term" value="F:DNA binding"/>
    <property type="evidence" value="ECO:0007669"/>
    <property type="project" value="InterPro"/>
</dbReference>
<evidence type="ECO:0000256" key="1">
    <source>
        <dbReference type="ARBA" id="ARBA00012418"/>
    </source>
</evidence>
<dbReference type="GO" id="GO:0006351">
    <property type="term" value="P:DNA-templated transcription"/>
    <property type="evidence" value="ECO:0007669"/>
    <property type="project" value="InterPro"/>
</dbReference>
<dbReference type="SUPFAM" id="SSF64484">
    <property type="entry name" value="beta and beta-prime subunits of DNA dependent RNA-polymerase"/>
    <property type="match status" value="1"/>
</dbReference>
<reference evidence="8" key="1">
    <citation type="submission" date="2018-05" db="EMBL/GenBank/DDBJ databases">
        <authorList>
            <person name="Lanie J.A."/>
            <person name="Ng W.-L."/>
            <person name="Kazmierczak K.M."/>
            <person name="Andrzejewski T.M."/>
            <person name="Davidsen T.M."/>
            <person name="Wayne K.J."/>
            <person name="Tettelin H."/>
            <person name="Glass J.I."/>
            <person name="Rusch D."/>
            <person name="Podicherti R."/>
            <person name="Tsui H.-C.T."/>
            <person name="Winkler M.E."/>
        </authorList>
    </citation>
    <scope>NUCLEOTIDE SEQUENCE</scope>
</reference>
<gene>
    <name evidence="8" type="ORF">METZ01_LOCUS493912</name>
</gene>
<keyword evidence="3" id="KW-0808">Transferase</keyword>
<evidence type="ECO:0000259" key="6">
    <source>
        <dbReference type="Pfam" id="PF04561"/>
    </source>
</evidence>
<evidence type="ECO:0000256" key="4">
    <source>
        <dbReference type="ARBA" id="ARBA00022695"/>
    </source>
</evidence>
<dbReference type="InterPro" id="IPR007644">
    <property type="entry name" value="RNA_pol_bsu_protrusion"/>
</dbReference>
<dbReference type="EMBL" id="UINC01215398">
    <property type="protein sequence ID" value="SVE41058.1"/>
    <property type="molecule type" value="Genomic_DNA"/>
</dbReference>
<evidence type="ECO:0000256" key="2">
    <source>
        <dbReference type="ARBA" id="ARBA00022478"/>
    </source>
</evidence>
<dbReference type="GO" id="GO:0000428">
    <property type="term" value="C:DNA-directed RNA polymerase complex"/>
    <property type="evidence" value="ECO:0007669"/>
    <property type="project" value="UniProtKB-KW"/>
</dbReference>
<feature type="domain" description="RNA polymerase beta subunit protrusion" evidence="7">
    <location>
        <begin position="24"/>
        <end position="123"/>
    </location>
</feature>
<evidence type="ECO:0000313" key="8">
    <source>
        <dbReference type="EMBL" id="SVE41058.1"/>
    </source>
</evidence>
<dbReference type="Pfam" id="PF04561">
    <property type="entry name" value="RNA_pol_Rpb2_2"/>
    <property type="match status" value="1"/>
</dbReference>
<evidence type="ECO:0000259" key="7">
    <source>
        <dbReference type="Pfam" id="PF04563"/>
    </source>
</evidence>
<evidence type="ECO:0000256" key="3">
    <source>
        <dbReference type="ARBA" id="ARBA00022679"/>
    </source>
</evidence>
<dbReference type="EC" id="2.7.7.6" evidence="1"/>
<sequence length="237" mass="27122">IKRNKYVLTFGSSSTKNILQEDGSILTPDICRLRNITYNTNLHVNITLLIFENNLTKETETKIYQNSANILLGKIPIMLKSNICILNKLTNNELHNLNECIYEQGGYFIIKGAEKVLISSENVARNKLICNNDSKTGNKRVYILHEIDGKYGKYNTSFKINYEFPSNNSPISSKKVLKVFIKKNLSIPLILLFKALGVLDEQKIINYIVYDNKQDTEINDLLQNSIYEAEYINSTDV</sequence>
<name>A0A383DB14_9ZZZZ</name>
<dbReference type="Gene3D" id="3.90.1110.10">
    <property type="entry name" value="RNA polymerase Rpb2, domain 2"/>
    <property type="match status" value="1"/>
</dbReference>
<accession>A0A383DB14</accession>